<keyword evidence="6" id="KW-1185">Reference proteome</keyword>
<comment type="subcellular location">
    <subcellularLocation>
        <location evidence="1">Cell envelope</location>
    </subcellularLocation>
</comment>
<organism evidence="4 5">
    <name type="scientific">Deinococcus metalli</name>
    <dbReference type="NCBI Taxonomy" id="1141878"/>
    <lineage>
        <taxon>Bacteria</taxon>
        <taxon>Thermotogati</taxon>
        <taxon>Deinococcota</taxon>
        <taxon>Deinococci</taxon>
        <taxon>Deinococcales</taxon>
        <taxon>Deinococcaceae</taxon>
        <taxon>Deinococcus</taxon>
    </lineage>
</organism>
<accession>A0A7W8NT06</accession>
<reference evidence="6" key="2">
    <citation type="journal article" date="2019" name="Int. J. Syst. Evol. Microbiol.">
        <title>The Global Catalogue of Microorganisms (GCM) 10K type strain sequencing project: providing services to taxonomists for standard genome sequencing and annotation.</title>
        <authorList>
            <consortium name="The Broad Institute Genomics Platform"/>
            <consortium name="The Broad Institute Genome Sequencing Center for Infectious Disease"/>
            <person name="Wu L."/>
            <person name="Ma J."/>
        </authorList>
    </citation>
    <scope>NUCLEOTIDE SEQUENCE [LARGE SCALE GENOMIC DNA]</scope>
    <source>
        <strain evidence="6">CGMCC 1.18437</strain>
    </source>
</reference>
<dbReference type="Proteomes" id="UP000619376">
    <property type="component" value="Unassembled WGS sequence"/>
</dbReference>
<dbReference type="GO" id="GO:0006825">
    <property type="term" value="P:copper ion transport"/>
    <property type="evidence" value="ECO:0007669"/>
    <property type="project" value="InterPro"/>
</dbReference>
<reference evidence="4 5" key="3">
    <citation type="submission" date="2020-08" db="EMBL/GenBank/DDBJ databases">
        <title>Genomic Encyclopedia of Type Strains, Phase IV (KMG-IV): sequencing the most valuable type-strain genomes for metagenomic binning, comparative biology and taxonomic classification.</title>
        <authorList>
            <person name="Goeker M."/>
        </authorList>
    </citation>
    <scope>NUCLEOTIDE SEQUENCE [LARGE SCALE GENOMIC DNA]</scope>
    <source>
        <strain evidence="4 5">DSM 27521</strain>
    </source>
</reference>
<proteinExistence type="predicted"/>
<dbReference type="RefSeq" id="WP_184115101.1">
    <property type="nucleotide sequence ID" value="NZ_BNAJ01000012.1"/>
</dbReference>
<evidence type="ECO:0000313" key="4">
    <source>
        <dbReference type="EMBL" id="MBB5378543.1"/>
    </source>
</evidence>
<sequence length="429" mass="44550">MAAALTALSYLGLALLLGSVLARRWLTPGHPGWWPGAVGCALLLLAWAGQVALTLSVLGLTGPADMIAYATGTATGRAMLTGLLGALAALVAEVAAWPTLLSVVAVGVSLWGAAGIGHGDGHGVWVRLLHALHAGAMGVWVGGVLALVGTARPLVPALAWRFTPAAVGSVLVLAGTGLLMASQQLPRLSAWAESRYGQTLLVKLTLALLALVASLLVRRAFARRRGVRFQLVREALLLMGVLGVTGVLSTQAPPGGHGRQAGAAGVVGAGHDDAALTLSGVPLCTDPQSVRLTFDGVDAGRANRARRALQPFLAQLMQGTLPRSGVTVDRRAACASPAGRTRLSVDVRYLDPQRYVGFGGAAYTLTVRLQVLPPTPGESTRAFLADWTGIHSEERVGVPFEAALLTHSREAVQTLIRTWRRDNGQDSAP</sequence>
<dbReference type="InterPro" id="IPR032694">
    <property type="entry name" value="CopC/D"/>
</dbReference>
<evidence type="ECO:0000313" key="3">
    <source>
        <dbReference type="EMBL" id="GHF58468.1"/>
    </source>
</evidence>
<feature type="transmembrane region" description="Helical" evidence="2">
    <location>
        <begin position="32"/>
        <end position="58"/>
    </location>
</feature>
<keyword evidence="2" id="KW-1133">Transmembrane helix</keyword>
<dbReference type="GO" id="GO:0030313">
    <property type="term" value="C:cell envelope"/>
    <property type="evidence" value="ECO:0007669"/>
    <property type="project" value="UniProtKB-SubCell"/>
</dbReference>
<gene>
    <name evidence="3" type="ORF">GCM10017781_38440</name>
    <name evidence="4" type="ORF">HNQ07_004050</name>
</gene>
<feature type="transmembrane region" description="Helical" evidence="2">
    <location>
        <begin position="131"/>
        <end position="151"/>
    </location>
</feature>
<name>A0A7W8NT06_9DEIO</name>
<feature type="transmembrane region" description="Helical" evidence="2">
    <location>
        <begin position="200"/>
        <end position="217"/>
    </location>
</feature>
<dbReference type="GO" id="GO:0005886">
    <property type="term" value="C:plasma membrane"/>
    <property type="evidence" value="ECO:0007669"/>
    <property type="project" value="TreeGrafter"/>
</dbReference>
<dbReference type="EMBL" id="BNAJ01000012">
    <property type="protein sequence ID" value="GHF58468.1"/>
    <property type="molecule type" value="Genomic_DNA"/>
</dbReference>
<feature type="transmembrane region" description="Helical" evidence="2">
    <location>
        <begin position="158"/>
        <end position="180"/>
    </location>
</feature>
<evidence type="ECO:0000313" key="5">
    <source>
        <dbReference type="Proteomes" id="UP000539473"/>
    </source>
</evidence>
<dbReference type="PANTHER" id="PTHR34820:SF4">
    <property type="entry name" value="INNER MEMBRANE PROTEIN YEBZ"/>
    <property type="match status" value="1"/>
</dbReference>
<keyword evidence="2" id="KW-0472">Membrane</keyword>
<dbReference type="PANTHER" id="PTHR34820">
    <property type="entry name" value="INNER MEMBRANE PROTEIN YEBZ"/>
    <property type="match status" value="1"/>
</dbReference>
<feature type="transmembrane region" description="Helical" evidence="2">
    <location>
        <begin position="78"/>
        <end position="111"/>
    </location>
</feature>
<reference evidence="3" key="1">
    <citation type="journal article" date="2014" name="Int. J. Syst. Evol. Microbiol.">
        <title>Complete genome of a new Firmicutes species belonging to the dominant human colonic microbiota ('Ruminococcus bicirculans') reveals two chromosomes and a selective capacity to utilize plant glucans.</title>
        <authorList>
            <consortium name="NISC Comparative Sequencing Program"/>
            <person name="Wegmann U."/>
            <person name="Louis P."/>
            <person name="Goesmann A."/>
            <person name="Henrissat B."/>
            <person name="Duncan S.H."/>
            <person name="Flint H.J."/>
        </authorList>
    </citation>
    <scope>NUCLEOTIDE SEQUENCE</scope>
    <source>
        <strain evidence="3">CGMCC 1.18437</strain>
    </source>
</reference>
<protein>
    <submittedName>
        <fullName evidence="4">Putative copper export protein</fullName>
    </submittedName>
</protein>
<feature type="transmembrane region" description="Helical" evidence="2">
    <location>
        <begin position="229"/>
        <end position="248"/>
    </location>
</feature>
<keyword evidence="2" id="KW-0812">Transmembrane</keyword>
<comment type="caution">
    <text evidence="4">The sequence shown here is derived from an EMBL/GenBank/DDBJ whole genome shotgun (WGS) entry which is preliminary data.</text>
</comment>
<evidence type="ECO:0000256" key="1">
    <source>
        <dbReference type="ARBA" id="ARBA00004196"/>
    </source>
</evidence>
<evidence type="ECO:0000313" key="6">
    <source>
        <dbReference type="Proteomes" id="UP000619376"/>
    </source>
</evidence>
<dbReference type="EMBL" id="JACHFK010000013">
    <property type="protein sequence ID" value="MBB5378543.1"/>
    <property type="molecule type" value="Genomic_DNA"/>
</dbReference>
<dbReference type="AlphaFoldDB" id="A0A7W8NT06"/>
<reference evidence="3" key="4">
    <citation type="submission" date="2024-05" db="EMBL/GenBank/DDBJ databases">
        <authorList>
            <person name="Sun Q."/>
            <person name="Zhou Y."/>
        </authorList>
    </citation>
    <scope>NUCLEOTIDE SEQUENCE</scope>
    <source>
        <strain evidence="3">CGMCC 1.18437</strain>
    </source>
</reference>
<evidence type="ECO:0000256" key="2">
    <source>
        <dbReference type="SAM" id="Phobius"/>
    </source>
</evidence>
<dbReference type="Proteomes" id="UP000539473">
    <property type="component" value="Unassembled WGS sequence"/>
</dbReference>